<dbReference type="STRING" id="4555.A0A368SW14"/>
<dbReference type="KEGG" id="sita:105915200"/>
<name>A0A368SW14_SETIT</name>
<evidence type="ECO:0000256" key="1">
    <source>
        <dbReference type="SAM" id="MobiDB-lite"/>
    </source>
</evidence>
<dbReference type="OrthoDB" id="686949at2759"/>
<accession>A0A368SW14</accession>
<protein>
    <submittedName>
        <fullName evidence="2">Uncharacterized protein</fullName>
    </submittedName>
</protein>
<proteinExistence type="predicted"/>
<feature type="region of interest" description="Disordered" evidence="1">
    <location>
        <begin position="1"/>
        <end position="44"/>
    </location>
</feature>
<gene>
    <name evidence="2" type="ORF">SETIT_9G546100v2</name>
</gene>
<reference evidence="2" key="1">
    <citation type="journal article" date="2012" name="Nat. Biotechnol.">
        <title>Reference genome sequence of the model plant Setaria.</title>
        <authorList>
            <person name="Bennetzen J.L."/>
            <person name="Schmutz J."/>
            <person name="Wang H."/>
            <person name="Percifield R."/>
            <person name="Hawkins J."/>
            <person name="Pontaroli A.C."/>
            <person name="Estep M."/>
            <person name="Feng L."/>
            <person name="Vaughn J.N."/>
            <person name="Grimwood J."/>
            <person name="Jenkins J."/>
            <person name="Barry K."/>
            <person name="Lindquist E."/>
            <person name="Hellsten U."/>
            <person name="Deshpande S."/>
            <person name="Wang X."/>
            <person name="Wu X."/>
            <person name="Mitros T."/>
            <person name="Triplett J."/>
            <person name="Yang X."/>
            <person name="Ye C.Y."/>
            <person name="Mauro-Herrera M."/>
            <person name="Wang L."/>
            <person name="Li P."/>
            <person name="Sharma M."/>
            <person name="Sharma R."/>
            <person name="Ronald P.C."/>
            <person name="Panaud O."/>
            <person name="Kellogg E.A."/>
            <person name="Brutnell T.P."/>
            <person name="Doust A.N."/>
            <person name="Tuskan G.A."/>
            <person name="Rokhsar D."/>
            <person name="Devos K.M."/>
        </authorList>
    </citation>
    <scope>NUCLEOTIDE SEQUENCE [LARGE SCALE GENOMIC DNA]</scope>
    <source>
        <strain evidence="2">Yugu1</strain>
    </source>
</reference>
<organism evidence="2">
    <name type="scientific">Setaria italica</name>
    <name type="common">Foxtail millet</name>
    <name type="synonym">Panicum italicum</name>
    <dbReference type="NCBI Taxonomy" id="4555"/>
    <lineage>
        <taxon>Eukaryota</taxon>
        <taxon>Viridiplantae</taxon>
        <taxon>Streptophyta</taxon>
        <taxon>Embryophyta</taxon>
        <taxon>Tracheophyta</taxon>
        <taxon>Spermatophyta</taxon>
        <taxon>Magnoliopsida</taxon>
        <taxon>Liliopsida</taxon>
        <taxon>Poales</taxon>
        <taxon>Poaceae</taxon>
        <taxon>PACMAD clade</taxon>
        <taxon>Panicoideae</taxon>
        <taxon>Panicodae</taxon>
        <taxon>Paniceae</taxon>
        <taxon>Cenchrinae</taxon>
        <taxon>Setaria</taxon>
    </lineage>
</organism>
<dbReference type="AlphaFoldDB" id="A0A368SW14"/>
<dbReference type="EMBL" id="CM003536">
    <property type="protein sequence ID" value="RCV46622.1"/>
    <property type="molecule type" value="Genomic_DNA"/>
</dbReference>
<evidence type="ECO:0000313" key="2">
    <source>
        <dbReference type="EMBL" id="RCV46622.1"/>
    </source>
</evidence>
<reference evidence="2" key="2">
    <citation type="submission" date="2015-07" db="EMBL/GenBank/DDBJ databases">
        <authorList>
            <person name="Noorani M."/>
        </authorList>
    </citation>
    <scope>NUCLEOTIDE SEQUENCE</scope>
    <source>
        <strain evidence="2">Yugu1</strain>
    </source>
</reference>
<sequence>MEGGGATLDRDAIMECRSTPSAGPLELEGLGKKQMEAKRKEDEERERYEIYIEELMEQDKEEGTKTMPRSQIVKYYDLVAKAWGWDKLLPFEGVSWSDYSKYLEEYYRRNARQLVPGAAAATGTGVALAEICLKKEEQLASEWKIRMNSKMHMILPSKSINARECTFSHSCSGLQIF</sequence>
<feature type="compositionally biased region" description="Basic and acidic residues" evidence="1">
    <location>
        <begin position="29"/>
        <end position="44"/>
    </location>
</feature>